<evidence type="ECO:0000313" key="14">
    <source>
        <dbReference type="Proteomes" id="UP000192727"/>
    </source>
</evidence>
<dbReference type="InterPro" id="IPR050351">
    <property type="entry name" value="BphY/WalK/GraS-like"/>
</dbReference>
<protein>
    <recommendedName>
        <fullName evidence="3">histidine kinase</fullName>
        <ecNumber evidence="3">2.7.13.3</ecNumber>
    </recommendedName>
</protein>
<dbReference type="RefSeq" id="WP_079940431.1">
    <property type="nucleotide sequence ID" value="NZ_CP020327.1"/>
</dbReference>
<evidence type="ECO:0000256" key="3">
    <source>
        <dbReference type="ARBA" id="ARBA00012438"/>
    </source>
</evidence>
<keyword evidence="10" id="KW-1133">Transmembrane helix</keyword>
<dbReference type="Gene3D" id="3.30.565.10">
    <property type="entry name" value="Histidine kinase-like ATPase, C-terminal domain"/>
    <property type="match status" value="1"/>
</dbReference>
<dbReference type="InterPro" id="IPR005467">
    <property type="entry name" value="His_kinase_dom"/>
</dbReference>
<evidence type="ECO:0000256" key="12">
    <source>
        <dbReference type="ARBA" id="ARBA00023136"/>
    </source>
</evidence>
<evidence type="ECO:0000256" key="10">
    <source>
        <dbReference type="ARBA" id="ARBA00022989"/>
    </source>
</evidence>
<organism evidence="13 14">
    <name type="scientific">Paenibacillus larvae subsp. pulvifaciens</name>
    <dbReference type="NCBI Taxonomy" id="1477"/>
    <lineage>
        <taxon>Bacteria</taxon>
        <taxon>Bacillati</taxon>
        <taxon>Bacillota</taxon>
        <taxon>Bacilli</taxon>
        <taxon>Bacillales</taxon>
        <taxon>Paenibacillaceae</taxon>
        <taxon>Paenibacillus</taxon>
    </lineage>
</organism>
<evidence type="ECO:0000256" key="7">
    <source>
        <dbReference type="ARBA" id="ARBA00022741"/>
    </source>
</evidence>
<dbReference type="GO" id="GO:0005524">
    <property type="term" value="F:ATP binding"/>
    <property type="evidence" value="ECO:0007669"/>
    <property type="project" value="UniProtKB-KW"/>
</dbReference>
<evidence type="ECO:0000256" key="9">
    <source>
        <dbReference type="ARBA" id="ARBA00022840"/>
    </source>
</evidence>
<dbReference type="SUPFAM" id="SSF55874">
    <property type="entry name" value="ATPase domain of HSP90 chaperone/DNA topoisomerase II/histidine kinase"/>
    <property type="match status" value="1"/>
</dbReference>
<comment type="subcellular location">
    <subcellularLocation>
        <location evidence="2">Cell membrane</location>
        <topology evidence="2">Multi-pass membrane protein</topology>
    </subcellularLocation>
</comment>
<reference evidence="13 14" key="1">
    <citation type="submission" date="2017-03" db="EMBL/GenBank/DDBJ databases">
        <title>Paenibacillus larvae genome sequencing.</title>
        <authorList>
            <person name="Dingman D.W."/>
        </authorList>
    </citation>
    <scope>NUCLEOTIDE SEQUENCE [LARGE SCALE GENOMIC DNA]</scope>
    <source>
        <strain evidence="13 14">SAG 10367</strain>
    </source>
</reference>
<dbReference type="GO" id="GO:0016036">
    <property type="term" value="P:cellular response to phosphate starvation"/>
    <property type="evidence" value="ECO:0007669"/>
    <property type="project" value="TreeGrafter"/>
</dbReference>
<dbReference type="InterPro" id="IPR036890">
    <property type="entry name" value="HATPase_C_sf"/>
</dbReference>
<evidence type="ECO:0000256" key="8">
    <source>
        <dbReference type="ARBA" id="ARBA00022777"/>
    </source>
</evidence>
<dbReference type="InterPro" id="IPR004358">
    <property type="entry name" value="Sig_transdc_His_kin-like_C"/>
</dbReference>
<dbReference type="GO" id="GO:0005886">
    <property type="term" value="C:plasma membrane"/>
    <property type="evidence" value="ECO:0007669"/>
    <property type="project" value="UniProtKB-SubCell"/>
</dbReference>
<evidence type="ECO:0000256" key="4">
    <source>
        <dbReference type="ARBA" id="ARBA00022475"/>
    </source>
</evidence>
<evidence type="ECO:0000256" key="6">
    <source>
        <dbReference type="ARBA" id="ARBA00022692"/>
    </source>
</evidence>
<dbReference type="PROSITE" id="PS50109">
    <property type="entry name" value="HIS_KIN"/>
    <property type="match status" value="1"/>
</dbReference>
<keyword evidence="9" id="KW-0067">ATP-binding</keyword>
<accession>A0A1U9YLP3</accession>
<keyword evidence="6" id="KW-0812">Transmembrane</keyword>
<keyword evidence="4" id="KW-1003">Cell membrane</keyword>
<keyword evidence="8" id="KW-0418">Kinase</keyword>
<evidence type="ECO:0000256" key="11">
    <source>
        <dbReference type="ARBA" id="ARBA00023012"/>
    </source>
</evidence>
<dbReference type="InterPro" id="IPR003594">
    <property type="entry name" value="HATPase_dom"/>
</dbReference>
<evidence type="ECO:0000256" key="2">
    <source>
        <dbReference type="ARBA" id="ARBA00004651"/>
    </source>
</evidence>
<sequence length="356" mass="41229">MKFKQFLLDRLVYVWMYFIAVAVVLLIVWLDLLSMKQTVTVGSMVYVFLMTTVLLGIALVYDYLRQRPFLEEINRVHEDKDPQLESVINVRSGVTYEQQLMQDLINNQYRLFVDELTRYRNQQMQHLHFTNQWVHYMKTPVSVINLVIQQSKENVQEPASKALFSSIEEENERLAHGLEMMLHTARLEKFELDLHPRRVDLVGLARSVINQNKKACIRYSIFPKLICETDKFSVETDEKWMSFMLNQFITNAIKYSKNKPGKKQLTIEMKKDGEDRILSVTDEGIGIAEQDLPRVFDAFFTGENGRIVAESTGMGLYLAKEVAQKLGHGIKVESRLGEGTTISLVFHSGSLYQELT</sequence>
<evidence type="ECO:0000256" key="1">
    <source>
        <dbReference type="ARBA" id="ARBA00000085"/>
    </source>
</evidence>
<evidence type="ECO:0000256" key="5">
    <source>
        <dbReference type="ARBA" id="ARBA00022679"/>
    </source>
</evidence>
<gene>
    <name evidence="13" type="ORF">B7C51_07190</name>
</gene>
<dbReference type="Proteomes" id="UP000192727">
    <property type="component" value="Chromosome"/>
</dbReference>
<keyword evidence="5" id="KW-0808">Transferase</keyword>
<comment type="catalytic activity">
    <reaction evidence="1">
        <text>ATP + protein L-histidine = ADP + protein N-phospho-L-histidine.</text>
        <dbReference type="EC" id="2.7.13.3"/>
    </reaction>
</comment>
<dbReference type="Pfam" id="PF02518">
    <property type="entry name" value="HATPase_c"/>
    <property type="match status" value="1"/>
</dbReference>
<evidence type="ECO:0000313" key="13">
    <source>
        <dbReference type="EMBL" id="ARF67667.1"/>
    </source>
</evidence>
<dbReference type="PANTHER" id="PTHR45453:SF2">
    <property type="entry name" value="HISTIDINE KINASE"/>
    <property type="match status" value="1"/>
</dbReference>
<dbReference type="PRINTS" id="PR00344">
    <property type="entry name" value="BCTRLSENSOR"/>
</dbReference>
<keyword evidence="12" id="KW-0472">Membrane</keyword>
<dbReference type="AlphaFoldDB" id="A0A1U9YLP3"/>
<dbReference type="SMART" id="SM00387">
    <property type="entry name" value="HATPase_c"/>
    <property type="match status" value="1"/>
</dbReference>
<keyword evidence="11" id="KW-0902">Two-component regulatory system</keyword>
<proteinExistence type="predicted"/>
<dbReference type="GO" id="GO:0004721">
    <property type="term" value="F:phosphoprotein phosphatase activity"/>
    <property type="evidence" value="ECO:0007669"/>
    <property type="project" value="TreeGrafter"/>
</dbReference>
<dbReference type="PANTHER" id="PTHR45453">
    <property type="entry name" value="PHOSPHATE REGULON SENSOR PROTEIN PHOR"/>
    <property type="match status" value="1"/>
</dbReference>
<dbReference type="EC" id="2.7.13.3" evidence="3"/>
<dbReference type="GO" id="GO:0000155">
    <property type="term" value="F:phosphorelay sensor kinase activity"/>
    <property type="evidence" value="ECO:0007669"/>
    <property type="project" value="TreeGrafter"/>
</dbReference>
<dbReference type="EMBL" id="CP020557">
    <property type="protein sequence ID" value="ARF67667.1"/>
    <property type="molecule type" value="Genomic_DNA"/>
</dbReference>
<dbReference type="GeneID" id="64220255"/>
<name>A0A1U9YLP3_9BACL</name>
<keyword evidence="7" id="KW-0547">Nucleotide-binding</keyword>